<dbReference type="PROSITE" id="PS50900">
    <property type="entry name" value="PLAC"/>
    <property type="match status" value="1"/>
</dbReference>
<evidence type="ECO:0000256" key="5">
    <source>
        <dbReference type="ARBA" id="ARBA00023157"/>
    </source>
</evidence>
<protein>
    <submittedName>
        <fullName evidence="11">ADAMTS-like protein 1</fullName>
    </submittedName>
</protein>
<dbReference type="InterPro" id="IPR036179">
    <property type="entry name" value="Ig-like_dom_sf"/>
</dbReference>
<evidence type="ECO:0000313" key="10">
    <source>
        <dbReference type="Proteomes" id="UP000694844"/>
    </source>
</evidence>
<feature type="disulfide bond" evidence="6">
    <location>
        <begin position="33"/>
        <end position="65"/>
    </location>
</feature>
<dbReference type="InterPro" id="IPR000884">
    <property type="entry name" value="TSP1_rpt"/>
</dbReference>
<dbReference type="AlphaFoldDB" id="A0A8B8E652"/>
<evidence type="ECO:0000256" key="4">
    <source>
        <dbReference type="ARBA" id="ARBA00022737"/>
    </source>
</evidence>
<keyword evidence="5 6" id="KW-1015">Disulfide bond</keyword>
<evidence type="ECO:0000256" key="6">
    <source>
        <dbReference type="PIRSR" id="PIRSR613273-3"/>
    </source>
</evidence>
<dbReference type="SUPFAM" id="SSF48726">
    <property type="entry name" value="Immunoglobulin"/>
    <property type="match status" value="1"/>
</dbReference>
<accession>A0A8B8E652</accession>
<evidence type="ECO:0000259" key="8">
    <source>
        <dbReference type="PROSITE" id="PS50835"/>
    </source>
</evidence>
<dbReference type="InterPro" id="IPR050439">
    <property type="entry name" value="ADAMTS_ADAMTS-like"/>
</dbReference>
<dbReference type="SMART" id="SM00209">
    <property type="entry name" value="TSP1"/>
    <property type="match status" value="6"/>
</dbReference>
<dbReference type="Proteomes" id="UP000694844">
    <property type="component" value="Chromosome 4"/>
</dbReference>
<feature type="disulfide bond" evidence="6">
    <location>
        <begin position="44"/>
        <end position="50"/>
    </location>
</feature>
<dbReference type="Pfam" id="PF19236">
    <property type="entry name" value="ADAMTS_CR_3"/>
    <property type="match status" value="1"/>
</dbReference>
<dbReference type="PRINTS" id="PR01857">
    <property type="entry name" value="ADAMTSFAMILY"/>
</dbReference>
<dbReference type="PANTHER" id="PTHR13723">
    <property type="entry name" value="ADAMTS A DISINTEGRIN AND METALLOPROTEASE WITH THROMBOSPONDIN MOTIFS PROTEASE"/>
    <property type="match status" value="1"/>
</dbReference>
<comment type="subcellular location">
    <subcellularLocation>
        <location evidence="1">Secreted</location>
    </subcellularLocation>
</comment>
<dbReference type="Gene3D" id="2.60.40.10">
    <property type="entry name" value="Immunoglobulins"/>
    <property type="match status" value="1"/>
</dbReference>
<evidence type="ECO:0000313" key="11">
    <source>
        <dbReference type="RefSeq" id="XP_022334876.1"/>
    </source>
</evidence>
<keyword evidence="2" id="KW-0964">Secreted</keyword>
<dbReference type="InterPro" id="IPR013783">
    <property type="entry name" value="Ig-like_fold"/>
</dbReference>
<keyword evidence="4" id="KW-0677">Repeat</keyword>
<name>A0A8B8E652_CRAVI</name>
<gene>
    <name evidence="11" type="primary">LOC111131570</name>
</gene>
<dbReference type="GeneID" id="111131570"/>
<dbReference type="GO" id="GO:0031012">
    <property type="term" value="C:extracellular matrix"/>
    <property type="evidence" value="ECO:0007669"/>
    <property type="project" value="TreeGrafter"/>
</dbReference>
<feature type="signal peptide" evidence="7">
    <location>
        <begin position="1"/>
        <end position="18"/>
    </location>
</feature>
<organism evidence="10 11">
    <name type="scientific">Crassostrea virginica</name>
    <name type="common">Eastern oyster</name>
    <dbReference type="NCBI Taxonomy" id="6565"/>
    <lineage>
        <taxon>Eukaryota</taxon>
        <taxon>Metazoa</taxon>
        <taxon>Spiralia</taxon>
        <taxon>Lophotrochozoa</taxon>
        <taxon>Mollusca</taxon>
        <taxon>Bivalvia</taxon>
        <taxon>Autobranchia</taxon>
        <taxon>Pteriomorphia</taxon>
        <taxon>Ostreida</taxon>
        <taxon>Ostreoidea</taxon>
        <taxon>Ostreidae</taxon>
        <taxon>Crassostrea</taxon>
    </lineage>
</organism>
<keyword evidence="10" id="KW-1185">Reference proteome</keyword>
<dbReference type="GO" id="GO:0004222">
    <property type="term" value="F:metalloendopeptidase activity"/>
    <property type="evidence" value="ECO:0007669"/>
    <property type="project" value="TreeGrafter"/>
</dbReference>
<dbReference type="Pfam" id="PF08686">
    <property type="entry name" value="PLAC"/>
    <property type="match status" value="1"/>
</dbReference>
<dbReference type="GO" id="GO:0005576">
    <property type="term" value="C:extracellular region"/>
    <property type="evidence" value="ECO:0007669"/>
    <property type="project" value="UniProtKB-SubCell"/>
</dbReference>
<evidence type="ECO:0000256" key="1">
    <source>
        <dbReference type="ARBA" id="ARBA00004613"/>
    </source>
</evidence>
<feature type="domain" description="PLAC" evidence="9">
    <location>
        <begin position="690"/>
        <end position="727"/>
    </location>
</feature>
<dbReference type="PROSITE" id="PS50092">
    <property type="entry name" value="TSP1"/>
    <property type="match status" value="6"/>
</dbReference>
<evidence type="ECO:0000256" key="7">
    <source>
        <dbReference type="SAM" id="SignalP"/>
    </source>
</evidence>
<dbReference type="Gene3D" id="2.20.100.10">
    <property type="entry name" value="Thrombospondin type-1 (TSP1) repeat"/>
    <property type="match status" value="5"/>
</dbReference>
<feature type="domain" description="Ig-like" evidence="8">
    <location>
        <begin position="361"/>
        <end position="460"/>
    </location>
</feature>
<feature type="chain" id="PRO_5034010415" evidence="7">
    <location>
        <begin position="19"/>
        <end position="728"/>
    </location>
</feature>
<proteinExistence type="predicted"/>
<evidence type="ECO:0000259" key="9">
    <source>
        <dbReference type="PROSITE" id="PS50900"/>
    </source>
</evidence>
<dbReference type="InterPro" id="IPR010909">
    <property type="entry name" value="PLAC"/>
</dbReference>
<dbReference type="GO" id="GO:0030198">
    <property type="term" value="P:extracellular matrix organization"/>
    <property type="evidence" value="ECO:0007669"/>
    <property type="project" value="InterPro"/>
</dbReference>
<dbReference type="InterPro" id="IPR045371">
    <property type="entry name" value="ADAMTS_CR_3"/>
</dbReference>
<evidence type="ECO:0000256" key="3">
    <source>
        <dbReference type="ARBA" id="ARBA00022729"/>
    </source>
</evidence>
<dbReference type="InterPro" id="IPR036383">
    <property type="entry name" value="TSP1_rpt_sf"/>
</dbReference>
<sequence length="728" mass="81672">MWRILCVILLVHPFDAEASWSGWSDWSVCSKSCDGGLSNQKRRCYGNINCVGPEIRYRHCNTRPCSGYLMNDNDRICNVHNSVGGSQGRRQWVPISQQTYPCYVLCRDLSGNVPNEIKTDKEDGTKCGSENNFYCVKGECKRLGCDGEVWSNKVIDRCGACGGDGSGCSENVTRSHFHWLVDWSPCSVTCGVGHQESGIRCVNGRTGRRTMEYYCDRGSRPRPLTRECSPADCLPQWEISSYGRCSVDCGGGIQRRNIRCVVRSGRGNLITVGSYQCPDPIPSSEKACNLNFCPARWQTGKWSQCSVSCGIGTQDRSLTCVKSPTHGIKINVSHSECFEARPETSRACSLEACFKEFSLIPSIVTDNSTFIQTRRMKKVYLNVGGKAILLPKQPVKIRCVVKNLDNRLIFWTKDDRLIPVSTYRRVHVTQKGVLKIKRTDPNIDEGVFTCMAGIEKASIIVTFQNKKKAAKTAQKMIKHARKDVLSLDKPQSDNIPGPQGMSRPLGGNHSATLAEFMVSDWSPCSRTCGAGLQTREVTCGVFTDTFIKLVPVKQCEHQTKPVSLRTCMVQEFCPQWGVGKWGECTVKTCKKIGKAVQSRAVYCTNGNGTVMHQSKCQNVPVPTGSRECENTKCQVEWYTSKWTKCKPHCSPRGKKFRLFSCVWKGTRRLAYTQCTSLPRPMAWKSCKSKCKTQCHDHSRYCALVGQLKMCRYQNFREKCCRSCKHLTE</sequence>
<dbReference type="SUPFAM" id="SSF82895">
    <property type="entry name" value="TSP-1 type 1 repeat"/>
    <property type="match status" value="5"/>
</dbReference>
<dbReference type="Pfam" id="PF19030">
    <property type="entry name" value="TSP1_ADAMTS"/>
    <property type="match status" value="5"/>
</dbReference>
<dbReference type="InterPro" id="IPR013273">
    <property type="entry name" value="ADAMTS/ADAMTS-like"/>
</dbReference>
<reference evidence="11" key="1">
    <citation type="submission" date="2025-08" db="UniProtKB">
        <authorList>
            <consortium name="RefSeq"/>
        </authorList>
    </citation>
    <scope>IDENTIFICATION</scope>
    <source>
        <tissue evidence="11">Whole sample</tissue>
    </source>
</reference>
<dbReference type="GO" id="GO:0006508">
    <property type="term" value="P:proteolysis"/>
    <property type="evidence" value="ECO:0007669"/>
    <property type="project" value="TreeGrafter"/>
</dbReference>
<dbReference type="Pfam" id="PF00090">
    <property type="entry name" value="TSP_1"/>
    <property type="match status" value="1"/>
</dbReference>
<dbReference type="PROSITE" id="PS50835">
    <property type="entry name" value="IG_LIKE"/>
    <property type="match status" value="1"/>
</dbReference>
<dbReference type="InterPro" id="IPR007110">
    <property type="entry name" value="Ig-like_dom"/>
</dbReference>
<dbReference type="RefSeq" id="XP_022334876.1">
    <property type="nucleotide sequence ID" value="XM_022479168.1"/>
</dbReference>
<dbReference type="OrthoDB" id="5948003at2759"/>
<keyword evidence="3 7" id="KW-0732">Signal</keyword>
<evidence type="ECO:0000256" key="2">
    <source>
        <dbReference type="ARBA" id="ARBA00022525"/>
    </source>
</evidence>
<feature type="disulfide bond" evidence="6">
    <location>
        <begin position="29"/>
        <end position="60"/>
    </location>
</feature>
<dbReference type="PANTHER" id="PTHR13723:SF315">
    <property type="entry name" value="NO LONG NERVE CORD, ISOFORM C"/>
    <property type="match status" value="1"/>
</dbReference>
<dbReference type="KEGG" id="cvn:111131570"/>